<keyword evidence="1" id="KW-1133">Transmembrane helix</keyword>
<feature type="transmembrane region" description="Helical" evidence="1">
    <location>
        <begin position="322"/>
        <end position="343"/>
    </location>
</feature>
<dbReference type="AlphaFoldDB" id="A0A4V3D251"/>
<feature type="transmembrane region" description="Helical" evidence="1">
    <location>
        <begin position="281"/>
        <end position="301"/>
    </location>
</feature>
<gene>
    <name evidence="3" type="ORF">DFQ04_1688</name>
</gene>
<comment type="caution">
    <text evidence="3">The sequence shown here is derived from an EMBL/GenBank/DDBJ whole genome shotgun (WGS) entry which is preliminary data.</text>
</comment>
<dbReference type="RefSeq" id="WP_243739652.1">
    <property type="nucleotide sequence ID" value="NZ_SNYF01000006.1"/>
</dbReference>
<dbReference type="Proteomes" id="UP000294535">
    <property type="component" value="Unassembled WGS sequence"/>
</dbReference>
<evidence type="ECO:0000313" key="3">
    <source>
        <dbReference type="EMBL" id="TDQ17040.1"/>
    </source>
</evidence>
<feature type="transmembrane region" description="Helical" evidence="1">
    <location>
        <begin position="111"/>
        <end position="133"/>
    </location>
</feature>
<feature type="transmembrane region" description="Helical" evidence="1">
    <location>
        <begin position="363"/>
        <end position="382"/>
    </location>
</feature>
<dbReference type="EMBL" id="SNYF01000006">
    <property type="protein sequence ID" value="TDQ17040.1"/>
    <property type="molecule type" value="Genomic_DNA"/>
</dbReference>
<sequence length="444" mass="51099">MESTSQANLLTPIQGNDRIASLDIMRGFVLFGILLMNINAFGLYNAYNDPTVTGGFTGLNRLTWISTNLFFEGTMRGLFSLLFGVGMFIFLDRLEKKGAGITAADVYFRRLIWLLFFGILHGYIFLWPGEILFDYALMGFLVFSFRKLQPKRLILYASILFLIGGTWNYFDYKAEKRLSAEIEQVEQLVAQEIALPDSLKGAKEVMEKRAEERSQEKINEANKKNQGGYFDVLAVRAPINMEFEKMMFYRYNAWDVLSMMLLGIALFKLNILSAEKSSKTYWLMVLLGYGIGLTVNWLEITHIMDNSFSPLAFYEANITYDVGRVAVSMGHVGLILLFCQANFLKGFKRSMAAVGKMALTNYFMHSVICMFVFTGMGFGLFGKLERYELLYVVFGTWIFQLIISPIWLKYYLYGPMEWLWRCLSYQKRYPFRKTTTSSNSNSLE</sequence>
<keyword evidence="1" id="KW-0812">Transmembrane</keyword>
<feature type="transmembrane region" description="Helical" evidence="1">
    <location>
        <begin position="67"/>
        <end position="91"/>
    </location>
</feature>
<feature type="transmembrane region" description="Helical" evidence="1">
    <location>
        <begin position="251"/>
        <end position="269"/>
    </location>
</feature>
<reference evidence="3 4" key="1">
    <citation type="submission" date="2019-03" db="EMBL/GenBank/DDBJ databases">
        <title>Genomic Encyclopedia of Type Strains, Phase III (KMG-III): the genomes of soil and plant-associated and newly described type strains.</title>
        <authorList>
            <person name="Whitman W."/>
        </authorList>
    </citation>
    <scope>NUCLEOTIDE SEQUENCE [LARGE SCALE GENOMIC DNA]</scope>
    <source>
        <strain evidence="3 4">CECT 8446</strain>
    </source>
</reference>
<dbReference type="PANTHER" id="PTHR30590:SF2">
    <property type="entry name" value="INNER MEMBRANE PROTEIN"/>
    <property type="match status" value="1"/>
</dbReference>
<proteinExistence type="predicted"/>
<dbReference type="Pfam" id="PF04235">
    <property type="entry name" value="DUF418"/>
    <property type="match status" value="1"/>
</dbReference>
<keyword evidence="4" id="KW-1185">Reference proteome</keyword>
<accession>A0A4V3D251</accession>
<feature type="transmembrane region" description="Helical" evidence="1">
    <location>
        <begin position="153"/>
        <end position="170"/>
    </location>
</feature>
<name>A0A4V3D251_9BACT</name>
<dbReference type="InterPro" id="IPR007349">
    <property type="entry name" value="DUF418"/>
</dbReference>
<evidence type="ECO:0000313" key="4">
    <source>
        <dbReference type="Proteomes" id="UP000294535"/>
    </source>
</evidence>
<evidence type="ECO:0000259" key="2">
    <source>
        <dbReference type="Pfam" id="PF04235"/>
    </source>
</evidence>
<dbReference type="InterPro" id="IPR052529">
    <property type="entry name" value="Bact_Transport_Assoc"/>
</dbReference>
<protein>
    <recommendedName>
        <fullName evidence="2">DUF418 domain-containing protein</fullName>
    </recommendedName>
</protein>
<evidence type="ECO:0000256" key="1">
    <source>
        <dbReference type="SAM" id="Phobius"/>
    </source>
</evidence>
<feature type="transmembrane region" description="Helical" evidence="1">
    <location>
        <begin position="28"/>
        <end position="47"/>
    </location>
</feature>
<dbReference type="PANTHER" id="PTHR30590">
    <property type="entry name" value="INNER MEMBRANE PROTEIN"/>
    <property type="match status" value="1"/>
</dbReference>
<keyword evidence="1" id="KW-0472">Membrane</keyword>
<feature type="transmembrane region" description="Helical" evidence="1">
    <location>
        <begin position="389"/>
        <end position="408"/>
    </location>
</feature>
<organism evidence="3 4">
    <name type="scientific">Algoriphagus boseongensis</name>
    <dbReference type="NCBI Taxonomy" id="1442587"/>
    <lineage>
        <taxon>Bacteria</taxon>
        <taxon>Pseudomonadati</taxon>
        <taxon>Bacteroidota</taxon>
        <taxon>Cytophagia</taxon>
        <taxon>Cytophagales</taxon>
        <taxon>Cyclobacteriaceae</taxon>
        <taxon>Algoriphagus</taxon>
    </lineage>
</organism>
<feature type="domain" description="DUF418" evidence="2">
    <location>
        <begin position="266"/>
        <end position="426"/>
    </location>
</feature>